<protein>
    <submittedName>
        <fullName evidence="1">Uncharacterized protein</fullName>
    </submittedName>
</protein>
<dbReference type="Proteomes" id="UP000242515">
    <property type="component" value="Unassembled WGS sequence"/>
</dbReference>
<evidence type="ECO:0000313" key="2">
    <source>
        <dbReference type="Proteomes" id="UP000242515"/>
    </source>
</evidence>
<reference evidence="2" key="1">
    <citation type="submission" date="2016-10" db="EMBL/GenBank/DDBJ databases">
        <authorList>
            <person name="Varghese N."/>
            <person name="Submissions S."/>
        </authorList>
    </citation>
    <scope>NUCLEOTIDE SEQUENCE [LARGE SCALE GENOMIC DNA]</scope>
    <source>
        <strain evidence="2">8N4</strain>
    </source>
</reference>
<evidence type="ECO:0000313" key="1">
    <source>
        <dbReference type="EMBL" id="SEQ86404.1"/>
    </source>
</evidence>
<proteinExistence type="predicted"/>
<keyword evidence="2" id="KW-1185">Reference proteome</keyword>
<organism evidence="1 2">
    <name type="scientific">Rosenbergiella nectarea</name>
    <dbReference type="NCBI Taxonomy" id="988801"/>
    <lineage>
        <taxon>Bacteria</taxon>
        <taxon>Pseudomonadati</taxon>
        <taxon>Pseudomonadota</taxon>
        <taxon>Gammaproteobacteria</taxon>
        <taxon>Enterobacterales</taxon>
        <taxon>Erwiniaceae</taxon>
        <taxon>Rosenbergiella</taxon>
    </lineage>
</organism>
<name>A0A1H9JHM1_9GAMM</name>
<sequence length="162" mass="17703">MGNGQLVEVMMKVVTSLTLSQVSEETDTAQACSEVLMNGKSTGVTIHGKVLEAAIQVDEHRYLLFVTDGVIFEELLTVLLFDTSRGVIDKIIIGGAYSTGHFENLKVFPRSVSFHFTGDTAWTIKVLASATIKLPFTDPQGVSRPLGLRKYIDITRSPLNNS</sequence>
<accession>A0A1H9JHM1</accession>
<gene>
    <name evidence="1" type="ORF">SAMN05216522_107193</name>
</gene>
<dbReference type="AlphaFoldDB" id="A0A1H9JHM1"/>
<dbReference type="EMBL" id="FOGC01000007">
    <property type="protein sequence ID" value="SEQ86404.1"/>
    <property type="molecule type" value="Genomic_DNA"/>
</dbReference>